<dbReference type="Gene3D" id="2.60.120.260">
    <property type="entry name" value="Galactose-binding domain-like"/>
    <property type="match status" value="3"/>
</dbReference>
<dbReference type="PROSITE" id="PS00028">
    <property type="entry name" value="ZINC_FINGER_C2H2_1"/>
    <property type="match status" value="1"/>
</dbReference>
<dbReference type="SMART" id="SM00355">
    <property type="entry name" value="ZnF_C2H2"/>
    <property type="match status" value="3"/>
</dbReference>
<keyword evidence="9" id="KW-0805">Transcription regulation</keyword>
<dbReference type="InterPro" id="IPR048912">
    <property type="entry name" value="BetaGal1-like_ABD1"/>
</dbReference>
<evidence type="ECO:0000259" key="16">
    <source>
        <dbReference type="PROSITE" id="PS50157"/>
    </source>
</evidence>
<dbReference type="SUPFAM" id="SSF49785">
    <property type="entry name" value="Galactose-binding domain-like"/>
    <property type="match status" value="1"/>
</dbReference>
<dbReference type="PROSITE" id="PS50157">
    <property type="entry name" value="ZINC_FINGER_C2H2_2"/>
    <property type="match status" value="1"/>
</dbReference>
<keyword evidence="5" id="KW-0677">Repeat</keyword>
<evidence type="ECO:0000256" key="13">
    <source>
        <dbReference type="PROSITE-ProRule" id="PRU00042"/>
    </source>
</evidence>
<dbReference type="Pfam" id="PF01301">
    <property type="entry name" value="Glyco_hydro_35"/>
    <property type="match status" value="1"/>
</dbReference>
<evidence type="ECO:0000256" key="1">
    <source>
        <dbReference type="ARBA" id="ARBA00001412"/>
    </source>
</evidence>
<evidence type="ECO:0000256" key="5">
    <source>
        <dbReference type="ARBA" id="ARBA00022737"/>
    </source>
</evidence>
<reference evidence="17 18" key="2">
    <citation type="submission" date="2020-07" db="EMBL/GenBank/DDBJ databases">
        <title>Genome assembly of wild tea tree DASZ reveals pedigree and selection history of tea varieties.</title>
        <authorList>
            <person name="Zhang W."/>
        </authorList>
    </citation>
    <scope>NUCLEOTIDE SEQUENCE [LARGE SCALE GENOMIC DNA]</scope>
    <source>
        <strain evidence="18">cv. G240</strain>
        <tissue evidence="17">Leaf</tissue>
    </source>
</reference>
<dbReference type="PRINTS" id="PR00742">
    <property type="entry name" value="GLHYDRLASE35"/>
</dbReference>
<dbReference type="Pfam" id="PF21467">
    <property type="entry name" value="BetaGal_gal-bd"/>
    <property type="match status" value="1"/>
</dbReference>
<evidence type="ECO:0000256" key="4">
    <source>
        <dbReference type="ARBA" id="ARBA00022723"/>
    </source>
</evidence>
<organism evidence="17 18">
    <name type="scientific">Camellia sinensis</name>
    <name type="common">Tea plant</name>
    <name type="synonym">Thea sinensis</name>
    <dbReference type="NCBI Taxonomy" id="4442"/>
    <lineage>
        <taxon>Eukaryota</taxon>
        <taxon>Viridiplantae</taxon>
        <taxon>Streptophyta</taxon>
        <taxon>Embryophyta</taxon>
        <taxon>Tracheophyta</taxon>
        <taxon>Spermatophyta</taxon>
        <taxon>Magnoliopsida</taxon>
        <taxon>eudicotyledons</taxon>
        <taxon>Gunneridae</taxon>
        <taxon>Pentapetalae</taxon>
        <taxon>asterids</taxon>
        <taxon>Ericales</taxon>
        <taxon>Theaceae</taxon>
        <taxon>Camellia</taxon>
    </lineage>
</organism>
<dbReference type="FunFam" id="3.30.160.60:FF:000131">
    <property type="entry name" value="protein indeterminate-domain 5, chloroplastic-like"/>
    <property type="match status" value="1"/>
</dbReference>
<dbReference type="InterPro" id="IPR017853">
    <property type="entry name" value="GH"/>
</dbReference>
<evidence type="ECO:0000256" key="6">
    <source>
        <dbReference type="ARBA" id="ARBA00022771"/>
    </source>
</evidence>
<evidence type="ECO:0000313" key="17">
    <source>
        <dbReference type="EMBL" id="KAF5956948.1"/>
    </source>
</evidence>
<dbReference type="SUPFAM" id="SSF51445">
    <property type="entry name" value="(Trans)glycosidases"/>
    <property type="match status" value="1"/>
</dbReference>
<dbReference type="Pfam" id="PF21317">
    <property type="entry name" value="BetaGal_ABD_1"/>
    <property type="match status" value="1"/>
</dbReference>
<evidence type="ECO:0000256" key="14">
    <source>
        <dbReference type="RuleBase" id="RU003679"/>
    </source>
</evidence>
<feature type="region of interest" description="Disordered" evidence="15">
    <location>
        <begin position="1"/>
        <end position="61"/>
    </location>
</feature>
<keyword evidence="6 13" id="KW-0863">Zinc-finger</keyword>
<dbReference type="InterPro" id="IPR048913">
    <property type="entry name" value="BetaGal_gal-bd"/>
</dbReference>
<protein>
    <recommendedName>
        <fullName evidence="3">beta-galactosidase</fullName>
        <ecNumber evidence="3">3.2.1.23</ecNumber>
    </recommendedName>
</protein>
<keyword evidence="4" id="KW-0479">Metal-binding</keyword>
<dbReference type="InterPro" id="IPR055187">
    <property type="entry name" value="C2CH-3rd_BIRD-IDD"/>
</dbReference>
<dbReference type="EC" id="3.2.1.23" evidence="3"/>
<feature type="compositionally biased region" description="Polar residues" evidence="15">
    <location>
        <begin position="1"/>
        <end position="33"/>
    </location>
</feature>
<comment type="similarity">
    <text evidence="2 14">Belongs to the glycosyl hydrolase 35 family.</text>
</comment>
<feature type="compositionally biased region" description="Polar residues" evidence="15">
    <location>
        <begin position="330"/>
        <end position="357"/>
    </location>
</feature>
<dbReference type="Gene3D" id="3.30.160.60">
    <property type="entry name" value="Classic Zinc Finger"/>
    <property type="match status" value="1"/>
</dbReference>
<dbReference type="InterPro" id="IPR055185">
    <property type="entry name" value="C2CH-4th_BIRD-IDD"/>
</dbReference>
<dbReference type="FunFam" id="3.20.20.80:FF:000115">
    <property type="entry name" value="Beta-galactosidase"/>
    <property type="match status" value="1"/>
</dbReference>
<gene>
    <name evidence="17" type="ORF">HYC85_004173</name>
</gene>
<dbReference type="AlphaFoldDB" id="A0A7J7HYF6"/>
<keyword evidence="18" id="KW-1185">Reference proteome</keyword>
<dbReference type="Pfam" id="PF22996">
    <property type="entry name" value="C2H2-2nd_BIRD-IDD"/>
    <property type="match status" value="1"/>
</dbReference>
<dbReference type="FunFam" id="3.30.160.60:FF:000554">
    <property type="entry name" value="protein indeterminate-domain 12-like"/>
    <property type="match status" value="1"/>
</dbReference>
<dbReference type="Pfam" id="PF00096">
    <property type="entry name" value="zf-C2H2"/>
    <property type="match status" value="1"/>
</dbReference>
<dbReference type="PANTHER" id="PTHR23421">
    <property type="entry name" value="BETA-GALACTOSIDASE RELATED"/>
    <property type="match status" value="1"/>
</dbReference>
<dbReference type="SUPFAM" id="SSF57667">
    <property type="entry name" value="beta-beta-alpha zinc fingers"/>
    <property type="match status" value="1"/>
</dbReference>
<reference evidence="18" key="1">
    <citation type="journal article" date="2020" name="Nat. Commun.">
        <title>Genome assembly of wild tea tree DASZ reveals pedigree and selection history of tea varieties.</title>
        <authorList>
            <person name="Zhang W."/>
            <person name="Zhang Y."/>
            <person name="Qiu H."/>
            <person name="Guo Y."/>
            <person name="Wan H."/>
            <person name="Zhang X."/>
            <person name="Scossa F."/>
            <person name="Alseekh S."/>
            <person name="Zhang Q."/>
            <person name="Wang P."/>
            <person name="Xu L."/>
            <person name="Schmidt M.H."/>
            <person name="Jia X."/>
            <person name="Li D."/>
            <person name="Zhu A."/>
            <person name="Guo F."/>
            <person name="Chen W."/>
            <person name="Ni D."/>
            <person name="Usadel B."/>
            <person name="Fernie A.R."/>
            <person name="Wen W."/>
        </authorList>
    </citation>
    <scope>NUCLEOTIDE SEQUENCE [LARGE SCALE GENOMIC DNA]</scope>
    <source>
        <strain evidence="18">cv. G240</strain>
    </source>
</reference>
<dbReference type="GO" id="GO:0004565">
    <property type="term" value="F:beta-galactosidase activity"/>
    <property type="evidence" value="ECO:0007669"/>
    <property type="project" value="UniProtKB-EC"/>
</dbReference>
<dbReference type="InterPro" id="IPR031330">
    <property type="entry name" value="Gly_Hdrlase_35_cat"/>
</dbReference>
<dbReference type="Pfam" id="PF22995">
    <property type="entry name" value="C2CH-3rd_BIRD-IDD"/>
    <property type="match status" value="1"/>
</dbReference>
<dbReference type="Pfam" id="PF22992">
    <property type="entry name" value="C2CH-4th_BIRD-IDD"/>
    <property type="match status" value="1"/>
</dbReference>
<keyword evidence="12" id="KW-0326">Glycosidase</keyword>
<keyword evidence="11" id="KW-0804">Transcription</keyword>
<dbReference type="InterPro" id="IPR013087">
    <property type="entry name" value="Znf_C2H2_type"/>
</dbReference>
<keyword evidence="7" id="KW-0378">Hydrolase</keyword>
<evidence type="ECO:0000256" key="11">
    <source>
        <dbReference type="ARBA" id="ARBA00023163"/>
    </source>
</evidence>
<evidence type="ECO:0000256" key="8">
    <source>
        <dbReference type="ARBA" id="ARBA00022833"/>
    </source>
</evidence>
<evidence type="ECO:0000256" key="10">
    <source>
        <dbReference type="ARBA" id="ARBA00023125"/>
    </source>
</evidence>
<feature type="domain" description="C2H2-type" evidence="16">
    <location>
        <begin position="95"/>
        <end position="117"/>
    </location>
</feature>
<evidence type="ECO:0000256" key="2">
    <source>
        <dbReference type="ARBA" id="ARBA00009809"/>
    </source>
</evidence>
<dbReference type="GO" id="GO:0008270">
    <property type="term" value="F:zinc ion binding"/>
    <property type="evidence" value="ECO:0007669"/>
    <property type="project" value="UniProtKB-KW"/>
</dbReference>
<dbReference type="InterPro" id="IPR001944">
    <property type="entry name" value="Glycoside_Hdrlase_35"/>
</dbReference>
<dbReference type="GO" id="GO:0003677">
    <property type="term" value="F:DNA binding"/>
    <property type="evidence" value="ECO:0007669"/>
    <property type="project" value="UniProtKB-KW"/>
</dbReference>
<dbReference type="GO" id="GO:0006355">
    <property type="term" value="P:regulation of DNA-templated transcription"/>
    <property type="evidence" value="ECO:0007669"/>
    <property type="project" value="UniProtKB-ARBA"/>
</dbReference>
<sequence>MKALMIQQQNPGVDENNMSNLTSASGEASVSSGNKDESGTIYPPQQYFAPPPPPPQNQTQPALVVKKKRNLPGNPDPEAEVIALSPKSLLATNRFVCEICKKGFQRDQNLQLHRRGHNLPWKLKQRTSKEVKKKVYVCPEASCVHHDPSRALGDLTGIKKHFCRKHGEKKWKCDKCSKKYAVRSDWKAHSKTCGTREYRCDCGTLFSRRDSFITHRAFCDALAEESARAITVNPLLSSTQLSTSTSSSHINLQVQIQPQFNYQDLHDFPMKKEQQSFSLRPDISVPPRLACPSAVVGAGPGPPPPSSIFPTILDQEFTHQQDHQLPVLHENSNPNPSLGPTTLQPYHETASSSSPHMSATALLQKAAQMGATMSSKANAMMMSMRPHHQHHQAHVSANSGGGFGLNLSSREEMAGTATDPGAGAGAPPSFLQDMMMTTSLSSTATGFDGSSFEYSFGDHGGGGGVGMLNPNKDGTISKASGGGNGGHGGSGNDGMTRDFLGLRPLSHDDILNIAVNTPVNVRKFKIAEDMFWKDGKPFQIIGGDLHYFRVLPEYWEDRLLRAKALGLNTIQIYVPWNLHEPRKGQLVFEGIADIVSFLKLCQKLDLLVMLRPGPYICAEWDLGGFPAWLLAIEPALTLRSSDPAFLDLVDKWWGILLPLMAPLLYDNGGPIIMIENEYGSYGDDKVYLHHLVTVARGHLGDDTILYTTDGGSRETLEKGTIHGDAVFSAVDFTTGDEPWPIFKLQKEFNALGKSPPLSAEFYTGWLTHWGENIAKTDADFTAAALEKILSKNGSAVLYMAHGGTNFGFYSGANTGANESDYKPDLTSYDYDAPIQETGDVDNAKFKALRSVIDKYSETSLPSVPSNNEKTGYGRIQLQKTAFLFDTLNIKDAVHDIYALVLAKFIILWLFPTVKVVDYYILLNLNVFSVQMFGFSLYVSEYTANDNGNILFIPEVHDRAQVFISCPSKDDAKRSTYIGIIERWSNRPLSLPYTDCPSNVRLLILVENMGRVNYGSFIFDRKGILSSVYLDGKILKRWKMFSVPFQNLNEKQKVNPIIEIAYSEIITSTAHKKLKDRSDNTSKEPTLYAGYFMVDKTSQLKDTFISFRGWGKGIAFVNEFNIGRYWPSFGPQCNLYVPAPILQNGKNVVLELESPHPELVITTIR</sequence>
<dbReference type="InterPro" id="IPR055186">
    <property type="entry name" value="C2H2-2nd_BIRD-IDD"/>
</dbReference>
<dbReference type="InterPro" id="IPR036236">
    <property type="entry name" value="Znf_C2H2_sf"/>
</dbReference>
<evidence type="ECO:0000256" key="12">
    <source>
        <dbReference type="ARBA" id="ARBA00023295"/>
    </source>
</evidence>
<dbReference type="InterPro" id="IPR008979">
    <property type="entry name" value="Galactose-bd-like_sf"/>
</dbReference>
<proteinExistence type="inferred from homology"/>
<dbReference type="EMBL" id="JACBKZ010000002">
    <property type="protein sequence ID" value="KAF5956948.1"/>
    <property type="molecule type" value="Genomic_DNA"/>
</dbReference>
<accession>A0A7J7HYF6</accession>
<keyword evidence="10" id="KW-0238">DNA-binding</keyword>
<comment type="catalytic activity">
    <reaction evidence="1">
        <text>Hydrolysis of terminal non-reducing beta-D-galactose residues in beta-D-galactosides.</text>
        <dbReference type="EC" id="3.2.1.23"/>
    </reaction>
</comment>
<dbReference type="Gene3D" id="3.20.20.80">
    <property type="entry name" value="Glycosidases"/>
    <property type="match status" value="1"/>
</dbReference>
<comment type="caution">
    <text evidence="17">The sequence shown here is derived from an EMBL/GenBank/DDBJ whole genome shotgun (WGS) entry which is preliminary data.</text>
</comment>
<evidence type="ECO:0000256" key="15">
    <source>
        <dbReference type="SAM" id="MobiDB-lite"/>
    </source>
</evidence>
<dbReference type="GO" id="GO:0005975">
    <property type="term" value="P:carbohydrate metabolic process"/>
    <property type="evidence" value="ECO:0007669"/>
    <property type="project" value="InterPro"/>
</dbReference>
<evidence type="ECO:0000256" key="3">
    <source>
        <dbReference type="ARBA" id="ARBA00012756"/>
    </source>
</evidence>
<evidence type="ECO:0000256" key="9">
    <source>
        <dbReference type="ARBA" id="ARBA00023015"/>
    </source>
</evidence>
<evidence type="ECO:0000313" key="18">
    <source>
        <dbReference type="Proteomes" id="UP000593564"/>
    </source>
</evidence>
<dbReference type="Proteomes" id="UP000593564">
    <property type="component" value="Unassembled WGS sequence"/>
</dbReference>
<evidence type="ECO:0000256" key="7">
    <source>
        <dbReference type="ARBA" id="ARBA00022801"/>
    </source>
</evidence>
<name>A0A7J7HYF6_CAMSI</name>
<feature type="region of interest" description="Disordered" evidence="15">
    <location>
        <begin position="327"/>
        <end position="358"/>
    </location>
</feature>
<keyword evidence="8" id="KW-0862">Zinc</keyword>